<keyword evidence="2" id="KW-1185">Reference proteome</keyword>
<protein>
    <submittedName>
        <fullName evidence="1">Uncharacterized protein</fullName>
    </submittedName>
</protein>
<proteinExistence type="predicted"/>
<organism evidence="1 2">
    <name type="scientific">Senna tora</name>
    <dbReference type="NCBI Taxonomy" id="362788"/>
    <lineage>
        <taxon>Eukaryota</taxon>
        <taxon>Viridiplantae</taxon>
        <taxon>Streptophyta</taxon>
        <taxon>Embryophyta</taxon>
        <taxon>Tracheophyta</taxon>
        <taxon>Spermatophyta</taxon>
        <taxon>Magnoliopsida</taxon>
        <taxon>eudicotyledons</taxon>
        <taxon>Gunneridae</taxon>
        <taxon>Pentapetalae</taxon>
        <taxon>rosids</taxon>
        <taxon>fabids</taxon>
        <taxon>Fabales</taxon>
        <taxon>Fabaceae</taxon>
        <taxon>Caesalpinioideae</taxon>
        <taxon>Cassia clade</taxon>
        <taxon>Senna</taxon>
    </lineage>
</organism>
<evidence type="ECO:0000313" key="2">
    <source>
        <dbReference type="Proteomes" id="UP000634136"/>
    </source>
</evidence>
<sequence>MSRKLKGKSGYAAMVLQLQNHGSGSAAERRTMVLVLQQNQLFLVLQQNQNRFWDLSNNKLTGKIPELFSELPSLKFLESAHRFNPQITEAKVKYHFVVEVCFYTISEPSHGSAAEPDHGTGSAAEPWLLQQNHFWFCRTKNQNHGSAAQPRTRTMVLQQNQAMVLQQNQTMELVLQQNHFWFCCRTISDVITCAAAAAGNFYQEFDITWFAAEPSHGSVAEPDHGTGSAAEPFLVLNQNQAMVLL</sequence>
<evidence type="ECO:0000313" key="1">
    <source>
        <dbReference type="EMBL" id="KAF7841711.1"/>
    </source>
</evidence>
<name>A0A835CHM3_9FABA</name>
<dbReference type="AlphaFoldDB" id="A0A835CHM3"/>
<dbReference type="EMBL" id="JAAIUW010000002">
    <property type="protein sequence ID" value="KAF7841711.1"/>
    <property type="molecule type" value="Genomic_DNA"/>
</dbReference>
<comment type="caution">
    <text evidence="1">The sequence shown here is derived from an EMBL/GenBank/DDBJ whole genome shotgun (WGS) entry which is preliminary data.</text>
</comment>
<accession>A0A835CHM3</accession>
<dbReference type="OrthoDB" id="1166365at2759"/>
<dbReference type="Proteomes" id="UP000634136">
    <property type="component" value="Unassembled WGS sequence"/>
</dbReference>
<reference evidence="1" key="1">
    <citation type="submission" date="2020-09" db="EMBL/GenBank/DDBJ databases">
        <title>Genome-Enabled Discovery of Anthraquinone Biosynthesis in Senna tora.</title>
        <authorList>
            <person name="Kang S.-H."/>
            <person name="Pandey R.P."/>
            <person name="Lee C.-M."/>
            <person name="Sim J.-S."/>
            <person name="Jeong J.-T."/>
            <person name="Choi B.-S."/>
            <person name="Jung M."/>
            <person name="Ginzburg D."/>
            <person name="Zhao K."/>
            <person name="Won S.Y."/>
            <person name="Oh T.-J."/>
            <person name="Yu Y."/>
            <person name="Kim N.-H."/>
            <person name="Lee O.R."/>
            <person name="Lee T.-H."/>
            <person name="Bashyal P."/>
            <person name="Kim T.-S."/>
            <person name="Lee W.-H."/>
            <person name="Kawkins C."/>
            <person name="Kim C.-K."/>
            <person name="Kim J.S."/>
            <person name="Ahn B.O."/>
            <person name="Rhee S.Y."/>
            <person name="Sohng J.K."/>
        </authorList>
    </citation>
    <scope>NUCLEOTIDE SEQUENCE</scope>
    <source>
        <tissue evidence="1">Leaf</tissue>
    </source>
</reference>
<gene>
    <name evidence="1" type="ORF">G2W53_004009</name>
</gene>